<proteinExistence type="predicted"/>
<sequence>MLVIYTLVRLVNTINDLGWIIVNDWSKMVYVDEEWDGTIIVGLVGIVCQLSSESQTNKAIYNKTKVDITHIPSNVTSNRMDKSRSCIIPERTRILNDGSTNTSVQYVCGFIEKTI</sequence>
<evidence type="ECO:0000313" key="1">
    <source>
        <dbReference type="EMBL" id="KAK8722591.1"/>
    </source>
</evidence>
<organism evidence="1 2">
    <name type="scientific">Cherax quadricarinatus</name>
    <name type="common">Australian red claw crayfish</name>
    <dbReference type="NCBI Taxonomy" id="27406"/>
    <lineage>
        <taxon>Eukaryota</taxon>
        <taxon>Metazoa</taxon>
        <taxon>Ecdysozoa</taxon>
        <taxon>Arthropoda</taxon>
        <taxon>Crustacea</taxon>
        <taxon>Multicrustacea</taxon>
        <taxon>Malacostraca</taxon>
        <taxon>Eumalacostraca</taxon>
        <taxon>Eucarida</taxon>
        <taxon>Decapoda</taxon>
        <taxon>Pleocyemata</taxon>
        <taxon>Astacidea</taxon>
        <taxon>Parastacoidea</taxon>
        <taxon>Parastacidae</taxon>
        <taxon>Cherax</taxon>
    </lineage>
</organism>
<comment type="caution">
    <text evidence="1">The sequence shown here is derived from an EMBL/GenBank/DDBJ whole genome shotgun (WGS) entry which is preliminary data.</text>
</comment>
<dbReference type="EMBL" id="JARKIK010000095">
    <property type="protein sequence ID" value="KAK8722591.1"/>
    <property type="molecule type" value="Genomic_DNA"/>
</dbReference>
<evidence type="ECO:0000313" key="2">
    <source>
        <dbReference type="Proteomes" id="UP001445076"/>
    </source>
</evidence>
<keyword evidence="2" id="KW-1185">Reference proteome</keyword>
<gene>
    <name evidence="1" type="ORF">OTU49_012295</name>
</gene>
<name>A0AAW0W078_CHEQU</name>
<accession>A0AAW0W078</accession>
<reference evidence="1 2" key="1">
    <citation type="journal article" date="2024" name="BMC Genomics">
        <title>Genome assembly of redclaw crayfish (Cherax quadricarinatus) provides insights into its immune adaptation and hypoxia tolerance.</title>
        <authorList>
            <person name="Liu Z."/>
            <person name="Zheng J."/>
            <person name="Li H."/>
            <person name="Fang K."/>
            <person name="Wang S."/>
            <person name="He J."/>
            <person name="Zhou D."/>
            <person name="Weng S."/>
            <person name="Chi M."/>
            <person name="Gu Z."/>
            <person name="He J."/>
            <person name="Li F."/>
            <person name="Wang M."/>
        </authorList>
    </citation>
    <scope>NUCLEOTIDE SEQUENCE [LARGE SCALE GENOMIC DNA]</scope>
    <source>
        <strain evidence="1">ZL_2023a</strain>
    </source>
</reference>
<dbReference type="Proteomes" id="UP001445076">
    <property type="component" value="Unassembled WGS sequence"/>
</dbReference>
<dbReference type="AlphaFoldDB" id="A0AAW0W078"/>
<protein>
    <submittedName>
        <fullName evidence="1">Uncharacterized protein</fullName>
    </submittedName>
</protein>